<dbReference type="Gene3D" id="2.10.25.10">
    <property type="entry name" value="Laminin"/>
    <property type="match status" value="2"/>
</dbReference>
<evidence type="ECO:0000256" key="7">
    <source>
        <dbReference type="SAM" id="MobiDB-lite"/>
    </source>
</evidence>
<dbReference type="PANTHER" id="PTHR14949">
    <property type="entry name" value="EGF-LIKE-DOMAIN, MULTIPLE 7, 8"/>
    <property type="match status" value="1"/>
</dbReference>
<dbReference type="PROSITE" id="PS50026">
    <property type="entry name" value="EGF_3"/>
    <property type="match status" value="1"/>
</dbReference>
<dbReference type="FunFam" id="2.10.25.10:FF:000010">
    <property type="entry name" value="Pro-epidermal growth factor"/>
    <property type="match status" value="1"/>
</dbReference>
<dbReference type="SMART" id="SM00179">
    <property type="entry name" value="EGF_CA"/>
    <property type="match status" value="1"/>
</dbReference>
<dbReference type="InterPro" id="IPR000742">
    <property type="entry name" value="EGF"/>
</dbReference>
<dbReference type="PANTHER" id="PTHR14949:SF56">
    <property type="entry name" value="EGF-LIKE-DOMAIN, MULTIPLE 7"/>
    <property type="match status" value="1"/>
</dbReference>
<sequence>MILILSHQCAVRTGRWLSSSHTGPTHMSTGRTGRQPSGSYTGPTHMSTGRTGRQPSHSCTGPTQTSTGRTGRQPSRSCTGPTHMSTGRMGRQPSPSCTGPTHRSTGRTGRQPSCSSTGPTQTSTGRTGRQPSRSCTGPTHRSTGRTGRQPSCSSTGPTQTNTGRTGRQPSRSCTGPTQISTGRTGRQPSRSSTGPTQTSTGRTGRQPLCSHTGPTHTHTLMWNRPNCTSHLGGWSLTSISQTMSCVNRTLYRVAYRSVSRLTAVAHSYPECCPGWRRFHSHNCNQAVCAEACANGGTCFRPNQCACVSGWMGRSCQTDVDECSSSKLCSQTCLNTAGSYLCGCRVGYTLAEDGHSCQTLPASSLPDDSSNNSTGASNTPRGPDADTVNNMTEEVQLLKYKVQLLEEKLHQALAPFTSLFPLSLEQSVAERTSFLTQSFQQLERIDSLSEQIGFLEERLETCSCQDN</sequence>
<feature type="domain" description="EGF-like" evidence="8">
    <location>
        <begin position="284"/>
        <end position="316"/>
    </location>
</feature>
<name>A0A3B3R0N4_9TELE</name>
<keyword evidence="2" id="KW-0732">Signal</keyword>
<dbReference type="InterPro" id="IPR050969">
    <property type="entry name" value="Dev_Signal_Modulators"/>
</dbReference>
<feature type="region of interest" description="Disordered" evidence="7">
    <location>
        <begin position="361"/>
        <end position="386"/>
    </location>
</feature>
<feature type="compositionally biased region" description="Polar residues" evidence="7">
    <location>
        <begin position="361"/>
        <end position="379"/>
    </location>
</feature>
<dbReference type="Pfam" id="PF07645">
    <property type="entry name" value="EGF_CA"/>
    <property type="match status" value="1"/>
</dbReference>
<dbReference type="GO" id="GO:0005576">
    <property type="term" value="C:extracellular region"/>
    <property type="evidence" value="ECO:0007669"/>
    <property type="project" value="TreeGrafter"/>
</dbReference>
<evidence type="ECO:0000256" key="1">
    <source>
        <dbReference type="ARBA" id="ARBA00022536"/>
    </source>
</evidence>
<dbReference type="GO" id="GO:0005509">
    <property type="term" value="F:calcium ion binding"/>
    <property type="evidence" value="ECO:0007669"/>
    <property type="project" value="InterPro"/>
</dbReference>
<dbReference type="Proteomes" id="UP000261540">
    <property type="component" value="Unplaced"/>
</dbReference>
<keyword evidence="10" id="KW-1185">Reference proteome</keyword>
<dbReference type="SMART" id="SM00181">
    <property type="entry name" value="EGF"/>
    <property type="match status" value="2"/>
</dbReference>
<accession>A0A3B3R0N4</accession>
<dbReference type="PROSITE" id="PS00010">
    <property type="entry name" value="ASX_HYDROXYL"/>
    <property type="match status" value="1"/>
</dbReference>
<evidence type="ECO:0000313" key="9">
    <source>
        <dbReference type="Ensembl" id="ENSPKIP00000012322.1"/>
    </source>
</evidence>
<dbReference type="PROSITE" id="PS01186">
    <property type="entry name" value="EGF_2"/>
    <property type="match status" value="2"/>
</dbReference>
<feature type="compositionally biased region" description="Polar residues" evidence="7">
    <location>
        <begin position="93"/>
        <end position="203"/>
    </location>
</feature>
<feature type="disulfide bond" evidence="6">
    <location>
        <begin position="306"/>
        <end position="315"/>
    </location>
</feature>
<keyword evidence="5 6" id="KW-1015">Disulfide bond</keyword>
<proteinExistence type="predicted"/>
<dbReference type="GO" id="GO:0009986">
    <property type="term" value="C:cell surface"/>
    <property type="evidence" value="ECO:0007669"/>
    <property type="project" value="TreeGrafter"/>
</dbReference>
<keyword evidence="1 6" id="KW-0245">EGF-like domain</keyword>
<dbReference type="AlphaFoldDB" id="A0A3B3R0N4"/>
<dbReference type="Ensembl" id="ENSPKIT00000036713.1">
    <property type="protein sequence ID" value="ENSPKIP00000012322.1"/>
    <property type="gene ID" value="ENSPKIG00000000139.1"/>
</dbReference>
<keyword evidence="3" id="KW-0677">Repeat</keyword>
<dbReference type="InterPro" id="IPR049883">
    <property type="entry name" value="NOTCH1_EGF-like"/>
</dbReference>
<dbReference type="SUPFAM" id="SSF57196">
    <property type="entry name" value="EGF/Laminin"/>
    <property type="match status" value="1"/>
</dbReference>
<evidence type="ECO:0000256" key="6">
    <source>
        <dbReference type="PROSITE-ProRule" id="PRU00076"/>
    </source>
</evidence>
<evidence type="ECO:0000313" key="10">
    <source>
        <dbReference type="Proteomes" id="UP000261540"/>
    </source>
</evidence>
<dbReference type="InterPro" id="IPR000152">
    <property type="entry name" value="EGF-type_Asp/Asn_hydroxyl_site"/>
</dbReference>
<protein>
    <submittedName>
        <fullName evidence="9">EGF-like-domain, multiple 7</fullName>
    </submittedName>
</protein>
<evidence type="ECO:0000256" key="5">
    <source>
        <dbReference type="ARBA" id="ARBA00023157"/>
    </source>
</evidence>
<feature type="region of interest" description="Disordered" evidence="7">
    <location>
        <begin position="16"/>
        <end position="215"/>
    </location>
</feature>
<dbReference type="InterPro" id="IPR009030">
    <property type="entry name" value="Growth_fac_rcpt_cys_sf"/>
</dbReference>
<organism evidence="9 10">
    <name type="scientific">Paramormyrops kingsleyae</name>
    <dbReference type="NCBI Taxonomy" id="1676925"/>
    <lineage>
        <taxon>Eukaryota</taxon>
        <taxon>Metazoa</taxon>
        <taxon>Chordata</taxon>
        <taxon>Craniata</taxon>
        <taxon>Vertebrata</taxon>
        <taxon>Euteleostomi</taxon>
        <taxon>Actinopterygii</taxon>
        <taxon>Neopterygii</taxon>
        <taxon>Teleostei</taxon>
        <taxon>Osteoglossocephala</taxon>
        <taxon>Osteoglossomorpha</taxon>
        <taxon>Osteoglossiformes</taxon>
        <taxon>Mormyridae</taxon>
        <taxon>Paramormyrops</taxon>
    </lineage>
</organism>
<reference evidence="9" key="1">
    <citation type="submission" date="2025-08" db="UniProtKB">
        <authorList>
            <consortium name="Ensembl"/>
        </authorList>
    </citation>
    <scope>IDENTIFICATION</scope>
</reference>
<feature type="disulfide bond" evidence="6">
    <location>
        <begin position="288"/>
        <end position="298"/>
    </location>
</feature>
<dbReference type="GeneTree" id="ENSGT00940000160015"/>
<reference evidence="9" key="2">
    <citation type="submission" date="2025-09" db="UniProtKB">
        <authorList>
            <consortium name="Ensembl"/>
        </authorList>
    </citation>
    <scope>IDENTIFICATION</scope>
</reference>
<dbReference type="FunFam" id="2.10.25.10:FF:000862">
    <property type="entry name" value="EGF-like-domain multiple 7"/>
    <property type="match status" value="1"/>
</dbReference>
<dbReference type="STRING" id="1676925.ENSPKIP00000012322"/>
<evidence type="ECO:0000256" key="2">
    <source>
        <dbReference type="ARBA" id="ARBA00022729"/>
    </source>
</evidence>
<keyword evidence="4" id="KW-0175">Coiled coil</keyword>
<evidence type="ECO:0000259" key="8">
    <source>
        <dbReference type="PROSITE" id="PS50026"/>
    </source>
</evidence>
<dbReference type="PROSITE" id="PS00022">
    <property type="entry name" value="EGF_1"/>
    <property type="match status" value="1"/>
</dbReference>
<dbReference type="InterPro" id="IPR001881">
    <property type="entry name" value="EGF-like_Ca-bd_dom"/>
</dbReference>
<evidence type="ECO:0000256" key="4">
    <source>
        <dbReference type="ARBA" id="ARBA00023054"/>
    </source>
</evidence>
<dbReference type="GO" id="GO:0005102">
    <property type="term" value="F:signaling receptor binding"/>
    <property type="evidence" value="ECO:0007669"/>
    <property type="project" value="TreeGrafter"/>
</dbReference>
<dbReference type="InterPro" id="IPR018097">
    <property type="entry name" value="EGF_Ca-bd_CS"/>
</dbReference>
<dbReference type="SUPFAM" id="SSF57184">
    <property type="entry name" value="Growth factor receptor domain"/>
    <property type="match status" value="1"/>
</dbReference>
<evidence type="ECO:0000256" key="3">
    <source>
        <dbReference type="ARBA" id="ARBA00022737"/>
    </source>
</evidence>
<dbReference type="CDD" id="cd00054">
    <property type="entry name" value="EGF_CA"/>
    <property type="match status" value="1"/>
</dbReference>
<feature type="compositionally biased region" description="Polar residues" evidence="7">
    <location>
        <begin position="16"/>
        <end position="85"/>
    </location>
</feature>
<dbReference type="PROSITE" id="PS01187">
    <property type="entry name" value="EGF_CA"/>
    <property type="match status" value="1"/>
</dbReference>
<comment type="caution">
    <text evidence="6">Lacks conserved residue(s) required for the propagation of feature annotation.</text>
</comment>